<feature type="compositionally biased region" description="Pro residues" evidence="1">
    <location>
        <begin position="60"/>
        <end position="80"/>
    </location>
</feature>
<proteinExistence type="predicted"/>
<accession>A0ABP5ZUQ8</accession>
<evidence type="ECO:0000256" key="1">
    <source>
        <dbReference type="SAM" id="MobiDB-lite"/>
    </source>
</evidence>
<feature type="compositionally biased region" description="Pro residues" evidence="1">
    <location>
        <begin position="29"/>
        <end position="50"/>
    </location>
</feature>
<dbReference type="Proteomes" id="UP001501358">
    <property type="component" value="Unassembled WGS sequence"/>
</dbReference>
<comment type="caution">
    <text evidence="2">The sequence shown here is derived from an EMBL/GenBank/DDBJ whole genome shotgun (WGS) entry which is preliminary data.</text>
</comment>
<name>A0ABP5ZUQ8_9ACTN</name>
<evidence type="ECO:0000313" key="2">
    <source>
        <dbReference type="EMBL" id="GAA2501062.1"/>
    </source>
</evidence>
<feature type="region of interest" description="Disordered" evidence="1">
    <location>
        <begin position="1"/>
        <end position="85"/>
    </location>
</feature>
<gene>
    <name evidence="2" type="ORF">GCM10010406_41990</name>
</gene>
<dbReference type="EMBL" id="BAAATA010000029">
    <property type="protein sequence ID" value="GAA2501062.1"/>
    <property type="molecule type" value="Genomic_DNA"/>
</dbReference>
<sequence>MPLTPEEPQIHESVPGPRSSAGSTRNPQTPRPVPAPGPRPAPPRPAPPGGGPAARTRPSPGRPGVPRPPAPAAAPPPPVPGAGAGARVQLVPATDSTAVETADETVDRLLDSGRAPGDILVLTTAEQHPWALHELSFGEDAYWKQLDEGGDVFYAHATAERAARRAVVVLAVNGGTDEQAAAALPAAMARAAEELHVCGDPQRLRALAGEVPAPA</sequence>
<evidence type="ECO:0000313" key="3">
    <source>
        <dbReference type="Proteomes" id="UP001501358"/>
    </source>
</evidence>
<keyword evidence="3" id="KW-1185">Reference proteome</keyword>
<organism evidence="2 3">
    <name type="scientific">Streptomyces thermolineatus</name>
    <dbReference type="NCBI Taxonomy" id="44033"/>
    <lineage>
        <taxon>Bacteria</taxon>
        <taxon>Bacillati</taxon>
        <taxon>Actinomycetota</taxon>
        <taxon>Actinomycetes</taxon>
        <taxon>Kitasatosporales</taxon>
        <taxon>Streptomycetaceae</taxon>
        <taxon>Streptomyces</taxon>
    </lineage>
</organism>
<protein>
    <submittedName>
        <fullName evidence="2">Uncharacterized protein</fullName>
    </submittedName>
</protein>
<reference evidence="3" key="1">
    <citation type="journal article" date="2019" name="Int. J. Syst. Evol. Microbiol.">
        <title>The Global Catalogue of Microorganisms (GCM) 10K type strain sequencing project: providing services to taxonomists for standard genome sequencing and annotation.</title>
        <authorList>
            <consortium name="The Broad Institute Genomics Platform"/>
            <consortium name="The Broad Institute Genome Sequencing Center for Infectious Disease"/>
            <person name="Wu L."/>
            <person name="Ma J."/>
        </authorList>
    </citation>
    <scope>NUCLEOTIDE SEQUENCE [LARGE SCALE GENOMIC DNA]</scope>
    <source>
        <strain evidence="3">JCM 6307</strain>
    </source>
</reference>